<keyword evidence="1" id="KW-1133">Transmembrane helix</keyword>
<keyword evidence="1" id="KW-0812">Transmembrane</keyword>
<reference evidence="2" key="1">
    <citation type="journal article" date="2014" name="Front. Microbiol.">
        <title>High frequency of phylogenetically diverse reductive dehalogenase-homologous genes in deep subseafloor sedimentary metagenomes.</title>
        <authorList>
            <person name="Kawai M."/>
            <person name="Futagami T."/>
            <person name="Toyoda A."/>
            <person name="Takaki Y."/>
            <person name="Nishi S."/>
            <person name="Hori S."/>
            <person name="Arai W."/>
            <person name="Tsubouchi T."/>
            <person name="Morono Y."/>
            <person name="Uchiyama I."/>
            <person name="Ito T."/>
            <person name="Fujiyama A."/>
            <person name="Inagaki F."/>
            <person name="Takami H."/>
        </authorList>
    </citation>
    <scope>NUCLEOTIDE SEQUENCE</scope>
    <source>
        <strain evidence="2">Expedition CK06-06</strain>
    </source>
</reference>
<comment type="caution">
    <text evidence="2">The sequence shown here is derived from an EMBL/GenBank/DDBJ whole genome shotgun (WGS) entry which is preliminary data.</text>
</comment>
<dbReference type="AlphaFoldDB" id="X1U233"/>
<sequence>MACFIAPMSLAIVTTIFGKKIPETLKIGWLNIMLWGGVIMLAVEHIAHEEVVLYPPFLTAMQTPAEIPVMLQEMATIGGTMTLAILFIWIIMVAISQRKIQILKNIN</sequence>
<protein>
    <recommendedName>
        <fullName evidence="3">Cytochrome oxidase subunit I profile domain-containing protein</fullName>
    </recommendedName>
</protein>
<feature type="transmembrane region" description="Helical" evidence="1">
    <location>
        <begin position="74"/>
        <end position="95"/>
    </location>
</feature>
<keyword evidence="1" id="KW-0472">Membrane</keyword>
<evidence type="ECO:0008006" key="3">
    <source>
        <dbReference type="Google" id="ProtNLM"/>
    </source>
</evidence>
<dbReference type="EMBL" id="BARW01006110">
    <property type="protein sequence ID" value="GAI86359.1"/>
    <property type="molecule type" value="Genomic_DNA"/>
</dbReference>
<organism evidence="2">
    <name type="scientific">marine sediment metagenome</name>
    <dbReference type="NCBI Taxonomy" id="412755"/>
    <lineage>
        <taxon>unclassified sequences</taxon>
        <taxon>metagenomes</taxon>
        <taxon>ecological metagenomes</taxon>
    </lineage>
</organism>
<evidence type="ECO:0000256" key="1">
    <source>
        <dbReference type="SAM" id="Phobius"/>
    </source>
</evidence>
<gene>
    <name evidence="2" type="ORF">S12H4_12812</name>
</gene>
<accession>X1U233</accession>
<proteinExistence type="predicted"/>
<evidence type="ECO:0000313" key="2">
    <source>
        <dbReference type="EMBL" id="GAI86359.1"/>
    </source>
</evidence>
<name>X1U233_9ZZZZ</name>